<proteinExistence type="predicted"/>
<dbReference type="EMBL" id="LAZR01000306">
    <property type="protein sequence ID" value="KKN75655.1"/>
    <property type="molecule type" value="Genomic_DNA"/>
</dbReference>
<gene>
    <name evidence="1" type="ORF">LCGC14_0378950</name>
</gene>
<accession>A0A0F9T2X6</accession>
<evidence type="ECO:0000313" key="1">
    <source>
        <dbReference type="EMBL" id="KKN75655.1"/>
    </source>
</evidence>
<name>A0A0F9T2X6_9ZZZZ</name>
<protein>
    <recommendedName>
        <fullName evidence="2">Phage terminase large subunit N-terminal domain-containing protein</fullName>
    </recommendedName>
</protein>
<comment type="caution">
    <text evidence="1">The sequence shown here is derived from an EMBL/GenBank/DDBJ whole genome shotgun (WGS) entry which is preliminary data.</text>
</comment>
<reference evidence="1" key="1">
    <citation type="journal article" date="2015" name="Nature">
        <title>Complex archaea that bridge the gap between prokaryotes and eukaryotes.</title>
        <authorList>
            <person name="Spang A."/>
            <person name="Saw J.H."/>
            <person name="Jorgensen S.L."/>
            <person name="Zaremba-Niedzwiedzka K."/>
            <person name="Martijn J."/>
            <person name="Lind A.E."/>
            <person name="van Eijk R."/>
            <person name="Schleper C."/>
            <person name="Guy L."/>
            <person name="Ettema T.J."/>
        </authorList>
    </citation>
    <scope>NUCLEOTIDE SEQUENCE</scope>
</reference>
<organism evidence="1">
    <name type="scientific">marine sediment metagenome</name>
    <dbReference type="NCBI Taxonomy" id="412755"/>
    <lineage>
        <taxon>unclassified sequences</taxon>
        <taxon>metagenomes</taxon>
        <taxon>ecological metagenomes</taxon>
    </lineage>
</organism>
<dbReference type="Gene3D" id="3.30.420.280">
    <property type="match status" value="1"/>
</dbReference>
<sequence>MTTAVDVYEGISPAAAALYKQIGFEPTGPEQRTILASKKRKIGLSGGEGAGKSVLASKIWMGRWPDDMAANPTYGDGVGDPLLYWLVGEDYSQVEAEFHYIKQDLEELGYPIDSSNIVDPGHIKLQLPKERNPRLLIETKSARDPSRLTRQRPHGILHCEPGLSTVATYERLNGRIAGVRGWLALVGTLEGSMGYYPQLLQAWASGAGDEQSFELPSWTNTHYYPGGRQDPEILRLERESSDAYFMERIAGKVVPPKGLVINEFRADIHVKDVQYDPNYPVYMCEDPGYGAHSAHALPVYQNIDHQIRVFDLIYERGLITSEIIRIAQRRDWWKGQKQLVIDPHYKDQHHANHSVSEIWRREAGITPEANERVPSGPGIERLKGYFKVDAFGVPGIVISPHLQGLLSELGAALDPFDNKSYHPWKWKEDRMGQVVGMEPLDEYNHACKALIYSIVHNFGFAYGQERRVGKVTRRGQNIQGINPLAKAGTNQTNYGDNLTTTVRRR</sequence>
<dbReference type="AlphaFoldDB" id="A0A0F9T2X6"/>
<evidence type="ECO:0008006" key="2">
    <source>
        <dbReference type="Google" id="ProtNLM"/>
    </source>
</evidence>